<comment type="caution">
    <text evidence="7">The sequence shown here is derived from an EMBL/GenBank/DDBJ whole genome shotgun (WGS) entry which is preliminary data.</text>
</comment>
<keyword evidence="1" id="KW-0723">Serine/threonine-protein kinase</keyword>
<reference evidence="7 8" key="1">
    <citation type="submission" date="2019-10" db="EMBL/GenBank/DDBJ databases">
        <authorList>
            <person name="Palmer J.M."/>
        </authorList>
    </citation>
    <scope>NUCLEOTIDE SEQUENCE [LARGE SCALE GENOMIC DNA]</scope>
    <source>
        <strain evidence="7 8">TWF694</strain>
    </source>
</reference>
<name>A0AAV9XS12_9PEZI</name>
<dbReference type="Pfam" id="PF02816">
    <property type="entry name" value="Alpha_kinase"/>
    <property type="match status" value="1"/>
</dbReference>
<dbReference type="SUPFAM" id="SSF56112">
    <property type="entry name" value="Protein kinase-like (PK-like)"/>
    <property type="match status" value="1"/>
</dbReference>
<evidence type="ECO:0000256" key="4">
    <source>
        <dbReference type="ARBA" id="ARBA00022777"/>
    </source>
</evidence>
<keyword evidence="5" id="KW-0067">ATP-binding</keyword>
<evidence type="ECO:0000313" key="7">
    <source>
        <dbReference type="EMBL" id="KAK6542553.1"/>
    </source>
</evidence>
<keyword evidence="4" id="KW-0418">Kinase</keyword>
<proteinExistence type="predicted"/>
<organism evidence="7 8">
    <name type="scientific">Orbilia ellipsospora</name>
    <dbReference type="NCBI Taxonomy" id="2528407"/>
    <lineage>
        <taxon>Eukaryota</taxon>
        <taxon>Fungi</taxon>
        <taxon>Dikarya</taxon>
        <taxon>Ascomycota</taxon>
        <taxon>Pezizomycotina</taxon>
        <taxon>Orbiliomycetes</taxon>
        <taxon>Orbiliales</taxon>
        <taxon>Orbiliaceae</taxon>
        <taxon>Orbilia</taxon>
    </lineage>
</organism>
<dbReference type="InterPro" id="IPR004166">
    <property type="entry name" value="a-kinase_dom"/>
</dbReference>
<evidence type="ECO:0000256" key="5">
    <source>
        <dbReference type="ARBA" id="ARBA00022840"/>
    </source>
</evidence>
<keyword evidence="2" id="KW-0808">Transferase</keyword>
<dbReference type="InterPro" id="IPR051852">
    <property type="entry name" value="Alpha-type_PK"/>
</dbReference>
<keyword evidence="8" id="KW-1185">Reference proteome</keyword>
<dbReference type="PANTHER" id="PTHR45992:SF11">
    <property type="entry name" value="ALPHA-TYPE PROTEIN KINASE DOMAIN-CONTAINING PROTEIN"/>
    <property type="match status" value="1"/>
</dbReference>
<dbReference type="AlphaFoldDB" id="A0AAV9XS12"/>
<dbReference type="GO" id="GO:0004674">
    <property type="term" value="F:protein serine/threonine kinase activity"/>
    <property type="evidence" value="ECO:0007669"/>
    <property type="project" value="UniProtKB-KW"/>
</dbReference>
<accession>A0AAV9XS12</accession>
<evidence type="ECO:0000256" key="3">
    <source>
        <dbReference type="ARBA" id="ARBA00022741"/>
    </source>
</evidence>
<dbReference type="PROSITE" id="PS51158">
    <property type="entry name" value="ALPHA_KINASE"/>
    <property type="match status" value="1"/>
</dbReference>
<keyword evidence="3" id="KW-0547">Nucleotide-binding</keyword>
<feature type="domain" description="Alpha-type protein kinase" evidence="6">
    <location>
        <begin position="1"/>
        <end position="218"/>
    </location>
</feature>
<dbReference type="EMBL" id="JAVHJO010000002">
    <property type="protein sequence ID" value="KAK6542553.1"/>
    <property type="molecule type" value="Genomic_DNA"/>
</dbReference>
<dbReference type="InterPro" id="IPR011009">
    <property type="entry name" value="Kinase-like_dom_sf"/>
</dbReference>
<dbReference type="GO" id="GO:0005524">
    <property type="term" value="F:ATP binding"/>
    <property type="evidence" value="ECO:0007669"/>
    <property type="project" value="UniProtKB-KW"/>
</dbReference>
<evidence type="ECO:0000259" key="6">
    <source>
        <dbReference type="PROSITE" id="PS51158"/>
    </source>
</evidence>
<evidence type="ECO:0000256" key="1">
    <source>
        <dbReference type="ARBA" id="ARBA00022527"/>
    </source>
</evidence>
<dbReference type="Proteomes" id="UP001365542">
    <property type="component" value="Unassembled WGS sequence"/>
</dbReference>
<dbReference type="SMART" id="SM00811">
    <property type="entry name" value="Alpha_kinase"/>
    <property type="match status" value="1"/>
</dbReference>
<evidence type="ECO:0000256" key="2">
    <source>
        <dbReference type="ARBA" id="ARBA00022679"/>
    </source>
</evidence>
<protein>
    <recommendedName>
        <fullName evidence="6">Alpha-type protein kinase domain-containing protein</fullName>
    </recommendedName>
</protein>
<dbReference type="Gene3D" id="3.20.200.10">
    <property type="entry name" value="MHCK/EF2 kinase"/>
    <property type="match status" value="1"/>
</dbReference>
<dbReference type="PANTHER" id="PTHR45992">
    <property type="entry name" value="EUKARYOTIC ELONGATION FACTOR 2 KINASE-RELATED"/>
    <property type="match status" value="1"/>
</dbReference>
<gene>
    <name evidence="7" type="ORF">TWF694_006499</name>
</gene>
<evidence type="ECO:0000313" key="8">
    <source>
        <dbReference type="Proteomes" id="UP001365542"/>
    </source>
</evidence>
<sequence length="247" mass="27502">MPYARENNATQAEIDTSEIFGSGAFKIVHAGTYTRGTRSGQKCVSKEFKTGCVVESHYFDEELNICAKAQKILDAFNEASIINQEIHLNTPEVWTYLPGCNKAGQKSLIEPMILNFEKFNSNSGWAATDTTGWASAMQALSHFSYHNSAGQFLLCDLQGGRYNNGYVLSDPVIMSRVQNCGPADLGMDGIMSFFQRHKCGAFCKRDWSKPPVLGKAKIPMREGTTMEAYLPTRSSRTPMTNLQRIRE</sequence>